<comment type="caution">
    <text evidence="1">The sequence shown here is derived from an EMBL/GenBank/DDBJ whole genome shotgun (WGS) entry which is preliminary data.</text>
</comment>
<dbReference type="AlphaFoldDB" id="A0A4Y2DK54"/>
<protein>
    <submittedName>
        <fullName evidence="1">Uncharacterized protein</fullName>
    </submittedName>
</protein>
<gene>
    <name evidence="1" type="ORF">AVEN_195352_1</name>
</gene>
<evidence type="ECO:0000313" key="1">
    <source>
        <dbReference type="EMBL" id="GBM16238.1"/>
    </source>
</evidence>
<keyword evidence="2" id="KW-1185">Reference proteome</keyword>
<reference evidence="1 2" key="1">
    <citation type="journal article" date="2019" name="Sci. Rep.">
        <title>Orb-weaving spider Araneus ventricosus genome elucidates the spidroin gene catalogue.</title>
        <authorList>
            <person name="Kono N."/>
            <person name="Nakamura H."/>
            <person name="Ohtoshi R."/>
            <person name="Moran D.A.P."/>
            <person name="Shinohara A."/>
            <person name="Yoshida Y."/>
            <person name="Fujiwara M."/>
            <person name="Mori M."/>
            <person name="Tomita M."/>
            <person name="Arakawa K."/>
        </authorList>
    </citation>
    <scope>NUCLEOTIDE SEQUENCE [LARGE SCALE GENOMIC DNA]</scope>
</reference>
<proteinExistence type="predicted"/>
<name>A0A4Y2DK54_ARAVE</name>
<evidence type="ECO:0000313" key="2">
    <source>
        <dbReference type="Proteomes" id="UP000499080"/>
    </source>
</evidence>
<accession>A0A4Y2DK54</accession>
<sequence length="150" mass="17465">MSRFVISSLVPQSGSTSIKIFDEVMTSEYDEQRKVRKLRGHNFLKMRDASSRNALVAAAHRNARFELFIEISGIASQIVNSQVRNGHHLLQLMATTRRRKSCRCGIWHRDLLMKRLEGGIVKWNFMAAQGIEFGWNRCPRRIHNIDRRNE</sequence>
<dbReference type="Proteomes" id="UP000499080">
    <property type="component" value="Unassembled WGS sequence"/>
</dbReference>
<dbReference type="EMBL" id="BGPR01000370">
    <property type="protein sequence ID" value="GBM16238.1"/>
    <property type="molecule type" value="Genomic_DNA"/>
</dbReference>
<dbReference type="OrthoDB" id="10598663at2759"/>
<organism evidence="1 2">
    <name type="scientific">Araneus ventricosus</name>
    <name type="common">Orbweaver spider</name>
    <name type="synonym">Epeira ventricosa</name>
    <dbReference type="NCBI Taxonomy" id="182803"/>
    <lineage>
        <taxon>Eukaryota</taxon>
        <taxon>Metazoa</taxon>
        <taxon>Ecdysozoa</taxon>
        <taxon>Arthropoda</taxon>
        <taxon>Chelicerata</taxon>
        <taxon>Arachnida</taxon>
        <taxon>Araneae</taxon>
        <taxon>Araneomorphae</taxon>
        <taxon>Entelegynae</taxon>
        <taxon>Araneoidea</taxon>
        <taxon>Araneidae</taxon>
        <taxon>Araneus</taxon>
    </lineage>
</organism>